<comment type="caution">
    <text evidence="5">The sequence shown here is derived from an EMBL/GenBank/DDBJ whole genome shotgun (WGS) entry which is preliminary data.</text>
</comment>
<keyword evidence="3" id="KW-0812">Transmembrane</keyword>
<dbReference type="EMBL" id="BOQE01000001">
    <property type="protein sequence ID" value="GIM45324.1"/>
    <property type="molecule type" value="Genomic_DNA"/>
</dbReference>
<dbReference type="CDD" id="cd02808">
    <property type="entry name" value="GltS_FMN"/>
    <property type="match status" value="1"/>
</dbReference>
<dbReference type="InterPro" id="IPR013785">
    <property type="entry name" value="Aldolase_TIM"/>
</dbReference>
<evidence type="ECO:0000313" key="6">
    <source>
        <dbReference type="Proteomes" id="UP001057291"/>
    </source>
</evidence>
<keyword evidence="3" id="KW-0472">Membrane</keyword>
<dbReference type="PANTHER" id="PTHR43819">
    <property type="entry name" value="ARCHAEAL-TYPE GLUTAMATE SYNTHASE [NADPH]"/>
    <property type="match status" value="1"/>
</dbReference>
<dbReference type="PIRSF" id="PIRSF006429">
    <property type="entry name" value="GOGAT_lg_2"/>
    <property type="match status" value="1"/>
</dbReference>
<dbReference type="GO" id="GO:0006537">
    <property type="term" value="P:glutamate biosynthetic process"/>
    <property type="evidence" value="ECO:0007669"/>
    <property type="project" value="InterPro"/>
</dbReference>
<protein>
    <submittedName>
        <fullName evidence="5">FMN-binding glutamate synthase family protein</fullName>
    </submittedName>
</protein>
<name>A0AAV4LC98_9BACL</name>
<evidence type="ECO:0000259" key="4">
    <source>
        <dbReference type="Pfam" id="PF01645"/>
    </source>
</evidence>
<dbReference type="InterPro" id="IPR024188">
    <property type="entry name" value="GltB"/>
</dbReference>
<dbReference type="Proteomes" id="UP001057291">
    <property type="component" value="Unassembled WGS sequence"/>
</dbReference>
<feature type="transmembrane region" description="Helical" evidence="3">
    <location>
        <begin position="6"/>
        <end position="28"/>
    </location>
</feature>
<sequence>MTTWKVIVIQVFAVFLGLSVFLFMMYMVRRVVLASMVKGVVKRFMSDRYAENVWELVSALTRMSPQWVLENALRAHTGSVIQRPLGSPRKFLNFDGLIFSPAQVAKLPTPEDTPVETTTMIGPASKKPLVLDIPLIVSAMGYGVGVSEQARLAFALGTSMVGTASNVGKGGFLPEERNLAKHLILQYHTGKWSKDPSILKQADMIEIRFGQGAIAGAAERIQPELLQGRARRIMNLRPGEDAVLHSRHEEVQDPEDLRKLVEKLRTLTEGIPIGVKFAAGNWMERDLQIALEASVDVIAIDGGQGGSHESPPIFQDDFGLPTIYALSRAVHFLEQSGKREQISLIVSGGLFTPDHFLKALALGADAVYLGTSVLYAMAHTQVFKAVPWEPPTQMVFYTGKHKEKLDPALASLHLANYLHSCMEEMKISVRALGKRSIKEVSKKDLAALDDFTAKVTGVRPVYHH</sequence>
<evidence type="ECO:0000256" key="1">
    <source>
        <dbReference type="ARBA" id="ARBA00009716"/>
    </source>
</evidence>
<keyword evidence="6" id="KW-1185">Reference proteome</keyword>
<dbReference type="AlphaFoldDB" id="A0AAV4LC98"/>
<evidence type="ECO:0000256" key="3">
    <source>
        <dbReference type="SAM" id="Phobius"/>
    </source>
</evidence>
<accession>A0AAV4LC98</accession>
<dbReference type="GO" id="GO:0015930">
    <property type="term" value="F:glutamate synthase activity"/>
    <property type="evidence" value="ECO:0007669"/>
    <property type="project" value="InterPro"/>
</dbReference>
<reference evidence="5" key="1">
    <citation type="journal article" date="2023" name="Int. J. Syst. Evol. Microbiol.">
        <title>Collibacillus ludicampi gen. nov., sp. nov., a new soil bacterium of the family Alicyclobacillaceae.</title>
        <authorList>
            <person name="Jojima T."/>
            <person name="Ioku Y."/>
            <person name="Fukuta Y."/>
            <person name="Shirasaka N."/>
            <person name="Matsumura Y."/>
            <person name="Mori M."/>
        </authorList>
    </citation>
    <scope>NUCLEOTIDE SEQUENCE</scope>
    <source>
        <strain evidence="5">TP075</strain>
    </source>
</reference>
<dbReference type="PANTHER" id="PTHR43819:SF1">
    <property type="entry name" value="ARCHAEAL-TYPE GLUTAMATE SYNTHASE [NADPH]"/>
    <property type="match status" value="1"/>
</dbReference>
<evidence type="ECO:0000313" key="5">
    <source>
        <dbReference type="EMBL" id="GIM45324.1"/>
    </source>
</evidence>
<keyword evidence="3" id="KW-1133">Transmembrane helix</keyword>
<evidence type="ECO:0000256" key="2">
    <source>
        <dbReference type="PIRNR" id="PIRNR006429"/>
    </source>
</evidence>
<dbReference type="InterPro" id="IPR002932">
    <property type="entry name" value="Glu_synthdom"/>
</dbReference>
<gene>
    <name evidence="5" type="ORF">DNHGIG_08730</name>
</gene>
<dbReference type="RefSeq" id="WP_282198533.1">
    <property type="nucleotide sequence ID" value="NZ_BOQE01000001.1"/>
</dbReference>
<feature type="domain" description="Glutamate synthase" evidence="4">
    <location>
        <begin position="120"/>
        <end position="434"/>
    </location>
</feature>
<organism evidence="5 6">
    <name type="scientific">Collibacillus ludicampi</name>
    <dbReference type="NCBI Taxonomy" id="2771369"/>
    <lineage>
        <taxon>Bacteria</taxon>
        <taxon>Bacillati</taxon>
        <taxon>Bacillota</taxon>
        <taxon>Bacilli</taxon>
        <taxon>Bacillales</taxon>
        <taxon>Alicyclobacillaceae</taxon>
        <taxon>Collibacillus</taxon>
    </lineage>
</organism>
<dbReference type="Gene3D" id="3.20.20.70">
    <property type="entry name" value="Aldolase class I"/>
    <property type="match status" value="1"/>
</dbReference>
<dbReference type="SUPFAM" id="SSF51395">
    <property type="entry name" value="FMN-linked oxidoreductases"/>
    <property type="match status" value="1"/>
</dbReference>
<comment type="similarity">
    <text evidence="1 2">Belongs to the glutamate synthase family.</text>
</comment>
<proteinExistence type="inferred from homology"/>
<dbReference type="Pfam" id="PF01645">
    <property type="entry name" value="Glu_synthase"/>
    <property type="match status" value="1"/>
</dbReference>